<organism evidence="7 8">
    <name type="scientific">Eumeta variegata</name>
    <name type="common">Bagworm moth</name>
    <name type="synonym">Eumeta japonica</name>
    <dbReference type="NCBI Taxonomy" id="151549"/>
    <lineage>
        <taxon>Eukaryota</taxon>
        <taxon>Metazoa</taxon>
        <taxon>Ecdysozoa</taxon>
        <taxon>Arthropoda</taxon>
        <taxon>Hexapoda</taxon>
        <taxon>Insecta</taxon>
        <taxon>Pterygota</taxon>
        <taxon>Neoptera</taxon>
        <taxon>Endopterygota</taxon>
        <taxon>Lepidoptera</taxon>
        <taxon>Glossata</taxon>
        <taxon>Ditrysia</taxon>
        <taxon>Tineoidea</taxon>
        <taxon>Psychidae</taxon>
        <taxon>Oiketicinae</taxon>
        <taxon>Eumeta</taxon>
    </lineage>
</organism>
<dbReference type="OrthoDB" id="1684102at2759"/>
<dbReference type="PANTHER" id="PTHR22950">
    <property type="entry name" value="AMINO ACID TRANSPORTER"/>
    <property type="match status" value="1"/>
</dbReference>
<evidence type="ECO:0000256" key="3">
    <source>
        <dbReference type="ARBA" id="ARBA00022989"/>
    </source>
</evidence>
<dbReference type="Proteomes" id="UP000299102">
    <property type="component" value="Unassembled WGS sequence"/>
</dbReference>
<keyword evidence="4 5" id="KW-0472">Membrane</keyword>
<comment type="caution">
    <text evidence="7">The sequence shown here is derived from an EMBL/GenBank/DDBJ whole genome shotgun (WGS) entry which is preliminary data.</text>
</comment>
<proteinExistence type="predicted"/>
<dbReference type="PANTHER" id="PTHR22950:SF494">
    <property type="entry name" value="GH04538P"/>
    <property type="match status" value="1"/>
</dbReference>
<evidence type="ECO:0000313" key="8">
    <source>
        <dbReference type="Proteomes" id="UP000299102"/>
    </source>
</evidence>
<evidence type="ECO:0000256" key="1">
    <source>
        <dbReference type="ARBA" id="ARBA00004141"/>
    </source>
</evidence>
<evidence type="ECO:0000256" key="5">
    <source>
        <dbReference type="SAM" id="Phobius"/>
    </source>
</evidence>
<keyword evidence="8" id="KW-1185">Reference proteome</keyword>
<protein>
    <submittedName>
        <fullName evidence="7">Proton-coupled amino acid transporter-like protein CG1139</fullName>
    </submittedName>
</protein>
<dbReference type="AlphaFoldDB" id="A0A4C1WKB5"/>
<feature type="domain" description="Amino acid transporter transmembrane" evidence="6">
    <location>
        <begin position="96"/>
        <end position="215"/>
    </location>
</feature>
<dbReference type="GO" id="GO:0005774">
    <property type="term" value="C:vacuolar membrane"/>
    <property type="evidence" value="ECO:0007669"/>
    <property type="project" value="TreeGrafter"/>
</dbReference>
<dbReference type="InterPro" id="IPR013057">
    <property type="entry name" value="AA_transpt_TM"/>
</dbReference>
<comment type="subcellular location">
    <subcellularLocation>
        <location evidence="1">Membrane</location>
        <topology evidence="1">Multi-pass membrane protein</topology>
    </subcellularLocation>
</comment>
<evidence type="ECO:0000259" key="6">
    <source>
        <dbReference type="Pfam" id="PF01490"/>
    </source>
</evidence>
<feature type="transmembrane region" description="Helical" evidence="5">
    <location>
        <begin position="122"/>
        <end position="145"/>
    </location>
</feature>
<name>A0A4C1WKB5_EUMVA</name>
<reference evidence="7 8" key="1">
    <citation type="journal article" date="2019" name="Commun. Biol.">
        <title>The bagworm genome reveals a unique fibroin gene that provides high tensile strength.</title>
        <authorList>
            <person name="Kono N."/>
            <person name="Nakamura H."/>
            <person name="Ohtoshi R."/>
            <person name="Tomita M."/>
            <person name="Numata K."/>
            <person name="Arakawa K."/>
        </authorList>
    </citation>
    <scope>NUCLEOTIDE SEQUENCE [LARGE SCALE GENOMIC DNA]</scope>
</reference>
<dbReference type="GO" id="GO:0015179">
    <property type="term" value="F:L-amino acid transmembrane transporter activity"/>
    <property type="evidence" value="ECO:0007669"/>
    <property type="project" value="TreeGrafter"/>
</dbReference>
<feature type="transmembrane region" description="Helical" evidence="5">
    <location>
        <begin position="157"/>
        <end position="176"/>
    </location>
</feature>
<dbReference type="EMBL" id="BGZK01000591">
    <property type="protein sequence ID" value="GBP51896.1"/>
    <property type="molecule type" value="Genomic_DNA"/>
</dbReference>
<evidence type="ECO:0000313" key="7">
    <source>
        <dbReference type="EMBL" id="GBP51896.1"/>
    </source>
</evidence>
<evidence type="ECO:0000256" key="2">
    <source>
        <dbReference type="ARBA" id="ARBA00022692"/>
    </source>
</evidence>
<dbReference type="STRING" id="151549.A0A4C1WKB5"/>
<accession>A0A4C1WKB5</accession>
<feature type="transmembrane region" description="Helical" evidence="5">
    <location>
        <begin position="183"/>
        <end position="207"/>
    </location>
</feature>
<gene>
    <name evidence="7" type="ORF">EVAR_47073_1</name>
</gene>
<keyword evidence="2 5" id="KW-0812">Transmembrane</keyword>
<keyword evidence="3 5" id="KW-1133">Transmembrane helix</keyword>
<sequence length="291" mass="32827">MRPALKLISIDTKNEGIYSMSMLAKLRALTRWTGNPQQKAHAGAQHVRRSLRPRARPACGPELMPLAHYANACDTVQFNVKTSHSVCRKCRVPSLNYADTCDRVFQNGPRSLKVYSAHVKNFVNCTMAGVCLGGTSVYVIFIASAVKDVSDNFCPSYKLSIHAYCAILLVPLILITQLRHLKFLVPFSVFANVCLFVIFGITCYYTFNTPNVSQRRLAVPVSEWPLFVRFLFKLLRWLKISAENVNFKSQIGSEKREAYSDFTFCKNINNSSLSSRTLVNTYPLESYLTSL</sequence>
<dbReference type="Pfam" id="PF01490">
    <property type="entry name" value="Aa_trans"/>
    <property type="match status" value="1"/>
</dbReference>
<evidence type="ECO:0000256" key="4">
    <source>
        <dbReference type="ARBA" id="ARBA00023136"/>
    </source>
</evidence>